<evidence type="ECO:0000256" key="2">
    <source>
        <dbReference type="SAM" id="MobiDB-lite"/>
    </source>
</evidence>
<feature type="region of interest" description="Disordered" evidence="2">
    <location>
        <begin position="119"/>
        <end position="150"/>
    </location>
</feature>
<dbReference type="AlphaFoldDB" id="A0A401ZD79"/>
<dbReference type="Proteomes" id="UP000287224">
    <property type="component" value="Unassembled WGS sequence"/>
</dbReference>
<keyword evidence="3" id="KW-0812">Transmembrane</keyword>
<evidence type="ECO:0000313" key="4">
    <source>
        <dbReference type="EMBL" id="GCE04793.1"/>
    </source>
</evidence>
<name>A0A401ZD79_9CHLR</name>
<gene>
    <name evidence="4" type="ORF">KDAU_21220</name>
</gene>
<reference evidence="5" key="1">
    <citation type="submission" date="2018-12" db="EMBL/GenBank/DDBJ databases">
        <title>Tengunoibacter tsumagoiensis gen. nov., sp. nov., Dictyobacter kobayashii sp. nov., D. alpinus sp. nov., and D. joshuensis sp. nov. and description of Dictyobacteraceae fam. nov. within the order Ktedonobacterales isolated from Tengu-no-mugimeshi.</title>
        <authorList>
            <person name="Wang C.M."/>
            <person name="Zheng Y."/>
            <person name="Sakai Y."/>
            <person name="Toyoda A."/>
            <person name="Minakuchi Y."/>
            <person name="Abe K."/>
            <person name="Yokota A."/>
            <person name="Yabe S."/>
        </authorList>
    </citation>
    <scope>NUCLEOTIDE SEQUENCE [LARGE SCALE GENOMIC DNA]</scope>
    <source>
        <strain evidence="5">S-27</strain>
    </source>
</reference>
<keyword evidence="3" id="KW-1133">Transmembrane helix</keyword>
<dbReference type="Pfam" id="PF00805">
    <property type="entry name" value="Pentapeptide"/>
    <property type="match status" value="4"/>
</dbReference>
<keyword evidence="5" id="KW-1185">Reference proteome</keyword>
<keyword evidence="1" id="KW-0677">Repeat</keyword>
<dbReference type="Gene3D" id="2.160.20.80">
    <property type="entry name" value="E3 ubiquitin-protein ligase SopA"/>
    <property type="match status" value="2"/>
</dbReference>
<evidence type="ECO:0000256" key="3">
    <source>
        <dbReference type="SAM" id="Phobius"/>
    </source>
</evidence>
<protein>
    <recommendedName>
        <fullName evidence="6">Pentapeptide repeat-containing protein</fullName>
    </recommendedName>
</protein>
<dbReference type="EMBL" id="BIFQ01000001">
    <property type="protein sequence ID" value="GCE04793.1"/>
    <property type="molecule type" value="Genomic_DNA"/>
</dbReference>
<evidence type="ECO:0000256" key="1">
    <source>
        <dbReference type="ARBA" id="ARBA00022737"/>
    </source>
</evidence>
<dbReference type="PANTHER" id="PTHR47485:SF1">
    <property type="entry name" value="THYLAKOID LUMENAL 17.4 KDA PROTEIN, CHLOROPLASTIC"/>
    <property type="match status" value="1"/>
</dbReference>
<dbReference type="SUPFAM" id="SSF141571">
    <property type="entry name" value="Pentapeptide repeat-like"/>
    <property type="match status" value="2"/>
</dbReference>
<keyword evidence="3" id="KW-0472">Membrane</keyword>
<evidence type="ECO:0000313" key="5">
    <source>
        <dbReference type="Proteomes" id="UP000287224"/>
    </source>
</evidence>
<comment type="caution">
    <text evidence="4">The sequence shown here is derived from an EMBL/GenBank/DDBJ whole genome shotgun (WGS) entry which is preliminary data.</text>
</comment>
<feature type="transmembrane region" description="Helical" evidence="3">
    <location>
        <begin position="91"/>
        <end position="111"/>
    </location>
</feature>
<dbReference type="RefSeq" id="WP_126595907.1">
    <property type="nucleotide sequence ID" value="NZ_BIFQ01000001.1"/>
</dbReference>
<accession>A0A401ZD79</accession>
<sequence>MRWIKRDIRKTYIIMAGISLLALLIMCIPVSIASAQERDFGIVGPSTPAVQATPTEDPTVTTLNKEKLAQEVKQLENQNEPDPLGWIRTNASIFLSTLVVVIGGLIGLWRWRVDRKEAQDKESKDRKEAQDRDLADRKAERERRDEEQQRWLKNQEEEREKRAEERFQSAVIGLADEKEGAKIGAAILLRTFLRKGYKPFYIQTFDLATANLQLPRTSTPTKNQNGPIPLTTLSQALIVVFKEAFPLARDLKEKKPQTLDATGIQLDNAYLTKADLKQIWMPQAFLRKAILSEADLSEANLSEANLSEANLSEANLSEANLSKADLRDANLIRINLSGSHLNGALFNKANLSGANLSGAHIGTASFENARLFEADLSGTNLSQARIRDAFFGGANLSGTKLIRTWLWEIDLAWTNLRGANINHSLFRGARLSHADLSHTNLSHTHLSNADLSEADLSHADLSHANLSGANLSGANLSGANLSNVNLKGADLSDVKNIEHCNSLQNAELLEIKGLTEEQLKTYEAMGAIIDESKSNILSQSLSSQDEFDTFF</sequence>
<evidence type="ECO:0008006" key="6">
    <source>
        <dbReference type="Google" id="ProtNLM"/>
    </source>
</evidence>
<organism evidence="4 5">
    <name type="scientific">Dictyobacter aurantiacus</name>
    <dbReference type="NCBI Taxonomy" id="1936993"/>
    <lineage>
        <taxon>Bacteria</taxon>
        <taxon>Bacillati</taxon>
        <taxon>Chloroflexota</taxon>
        <taxon>Ktedonobacteria</taxon>
        <taxon>Ktedonobacterales</taxon>
        <taxon>Dictyobacteraceae</taxon>
        <taxon>Dictyobacter</taxon>
    </lineage>
</organism>
<proteinExistence type="predicted"/>
<dbReference type="InterPro" id="IPR001646">
    <property type="entry name" value="5peptide_repeat"/>
</dbReference>
<feature type="transmembrane region" description="Helical" evidence="3">
    <location>
        <begin position="12"/>
        <end position="32"/>
    </location>
</feature>
<dbReference type="OrthoDB" id="160692at2"/>
<dbReference type="PANTHER" id="PTHR47485">
    <property type="entry name" value="THYLAKOID LUMENAL 17.4 KDA PROTEIN, CHLOROPLASTIC"/>
    <property type="match status" value="1"/>
</dbReference>